<reference evidence="2 3" key="1">
    <citation type="submission" date="2016-10" db="EMBL/GenBank/DDBJ databases">
        <authorList>
            <person name="de Groot N.N."/>
        </authorList>
    </citation>
    <scope>NUCLEOTIDE SEQUENCE [LARGE SCALE GENOMIC DNA]</scope>
    <source>
        <strain evidence="2 3">DSM 569</strain>
    </source>
</reference>
<feature type="compositionally biased region" description="Basic and acidic residues" evidence="1">
    <location>
        <begin position="43"/>
        <end position="79"/>
    </location>
</feature>
<dbReference type="RefSeq" id="WP_004396200.1">
    <property type="nucleotide sequence ID" value="NZ_FNBS01000007.1"/>
</dbReference>
<dbReference type="EMBL" id="FNBS01000007">
    <property type="protein sequence ID" value="SDF24560.1"/>
    <property type="molecule type" value="Genomic_DNA"/>
</dbReference>
<name>A0A1I1XL73_THETY</name>
<organism evidence="2 3">
    <name type="scientific">Thermoanaerobacter thermohydrosulfuricus</name>
    <name type="common">Clostridium thermohydrosulfuricum</name>
    <dbReference type="NCBI Taxonomy" id="1516"/>
    <lineage>
        <taxon>Bacteria</taxon>
        <taxon>Bacillati</taxon>
        <taxon>Bacillota</taxon>
        <taxon>Clostridia</taxon>
        <taxon>Thermoanaerobacterales</taxon>
        <taxon>Thermoanaerobacteraceae</taxon>
        <taxon>Thermoanaerobacter</taxon>
    </lineage>
</organism>
<evidence type="ECO:0000313" key="3">
    <source>
        <dbReference type="Proteomes" id="UP000183404"/>
    </source>
</evidence>
<protein>
    <submittedName>
        <fullName evidence="2">Uncharacterized protein</fullName>
    </submittedName>
</protein>
<feature type="region of interest" description="Disordered" evidence="1">
    <location>
        <begin position="41"/>
        <end position="94"/>
    </location>
</feature>
<dbReference type="AlphaFoldDB" id="A0A1I1XL73"/>
<evidence type="ECO:0000256" key="1">
    <source>
        <dbReference type="SAM" id="MobiDB-lite"/>
    </source>
</evidence>
<dbReference type="Proteomes" id="UP000183404">
    <property type="component" value="Unassembled WGS sequence"/>
</dbReference>
<gene>
    <name evidence="2" type="ORF">SAMN04244560_00459</name>
</gene>
<accession>A0A1I1XL73</accession>
<proteinExistence type="predicted"/>
<sequence>MSSNAPIDLKSILPRTVEVGNLKQIDLQKPVIYSQQITTLSNRENEIKKTKPNELEKTEKTLIKDRRNSEQKNKQEKDKDKKRKKNIGHLDIKV</sequence>
<evidence type="ECO:0000313" key="2">
    <source>
        <dbReference type="EMBL" id="SDF24560.1"/>
    </source>
</evidence>